<evidence type="ECO:0000259" key="10">
    <source>
        <dbReference type="PROSITE" id="PS51068"/>
    </source>
</evidence>
<organism evidence="11 12">
    <name type="scientific">Pedobacter jeongneungensis</name>
    <dbReference type="NCBI Taxonomy" id="947309"/>
    <lineage>
        <taxon>Bacteria</taxon>
        <taxon>Pseudomonadati</taxon>
        <taxon>Bacteroidota</taxon>
        <taxon>Sphingobacteriia</taxon>
        <taxon>Sphingobacteriales</taxon>
        <taxon>Sphingobacteriaceae</taxon>
        <taxon>Pedobacter</taxon>
    </lineage>
</organism>
<dbReference type="SUPFAM" id="SSF46946">
    <property type="entry name" value="S13-like H2TH domain"/>
    <property type="match status" value="1"/>
</dbReference>
<evidence type="ECO:0000313" key="11">
    <source>
        <dbReference type="EMBL" id="GAA4200059.1"/>
    </source>
</evidence>
<dbReference type="Pfam" id="PF01149">
    <property type="entry name" value="Fapy_DNA_glyco"/>
    <property type="match status" value="1"/>
</dbReference>
<dbReference type="Pfam" id="PF06831">
    <property type="entry name" value="H2TH"/>
    <property type="match status" value="1"/>
</dbReference>
<dbReference type="InterPro" id="IPR012319">
    <property type="entry name" value="FPG_cat"/>
</dbReference>
<dbReference type="SMART" id="SM00898">
    <property type="entry name" value="Fapy_DNA_glyco"/>
    <property type="match status" value="1"/>
</dbReference>
<dbReference type="SMART" id="SM01232">
    <property type="entry name" value="H2TH"/>
    <property type="match status" value="1"/>
</dbReference>
<comment type="catalytic activity">
    <reaction evidence="1">
        <text>Hydrolysis of DNA containing ring-opened 7-methylguanine residues, releasing 2,6-diamino-4-hydroxy-5-(N-methyl)formamidopyrimidine.</text>
        <dbReference type="EC" id="3.2.2.23"/>
    </reaction>
</comment>
<sequence>MAELPDLEVFSRILNRRYSGKTLEKIDVEVAGKLNVTAKKLKESLEGHQLSEVKRSGKTLQFHFGRDRILGLHLMLRGELVALGEKPPKFPVLIFHFKGGKGFAVTDMQKQATPTLGPPVNEVPDALELDYPVLKKLLEGKKTTIKTLLMDQKKVRGIGNSYGDEILYHAGISPFSIAGKIPDEYVKKLHKSIHSVLETAIKKIEKENGDELTGELRDFMQVHSAKLKQTPKGEEILSEKIGGRTSYYTKSQELFH</sequence>
<dbReference type="Gene3D" id="1.10.8.50">
    <property type="match status" value="1"/>
</dbReference>
<evidence type="ECO:0000256" key="9">
    <source>
        <dbReference type="ARBA" id="ARBA00023295"/>
    </source>
</evidence>
<dbReference type="InterPro" id="IPR015886">
    <property type="entry name" value="H2TH_FPG"/>
</dbReference>
<evidence type="ECO:0000256" key="8">
    <source>
        <dbReference type="ARBA" id="ARBA00023268"/>
    </source>
</evidence>
<evidence type="ECO:0000313" key="12">
    <source>
        <dbReference type="Proteomes" id="UP001501772"/>
    </source>
</evidence>
<evidence type="ECO:0000256" key="4">
    <source>
        <dbReference type="ARBA" id="ARBA00022801"/>
    </source>
</evidence>
<name>A0ABP8B8C9_9SPHI</name>
<dbReference type="InterPro" id="IPR035937">
    <property type="entry name" value="FPG_N"/>
</dbReference>
<keyword evidence="7" id="KW-0456">Lyase</keyword>
<keyword evidence="12" id="KW-1185">Reference proteome</keyword>
<dbReference type="Gene3D" id="3.20.190.10">
    <property type="entry name" value="MutM-like, N-terminal"/>
    <property type="match status" value="1"/>
</dbReference>
<gene>
    <name evidence="11" type="primary">mutM</name>
    <name evidence="11" type="ORF">GCM10022289_11360</name>
</gene>
<keyword evidence="6" id="KW-0234">DNA repair</keyword>
<dbReference type="PANTHER" id="PTHR22993">
    <property type="entry name" value="FORMAMIDOPYRIMIDINE-DNA GLYCOSYLASE"/>
    <property type="match status" value="1"/>
</dbReference>
<evidence type="ECO:0000256" key="6">
    <source>
        <dbReference type="ARBA" id="ARBA00023204"/>
    </source>
</evidence>
<feature type="domain" description="Formamidopyrimidine-DNA glycosylase catalytic" evidence="10">
    <location>
        <begin position="2"/>
        <end position="104"/>
    </location>
</feature>
<evidence type="ECO:0000256" key="5">
    <source>
        <dbReference type="ARBA" id="ARBA00023125"/>
    </source>
</evidence>
<keyword evidence="5" id="KW-0238">DNA-binding</keyword>
<comment type="caution">
    <text evidence="11">The sequence shown here is derived from an EMBL/GenBank/DDBJ whole genome shotgun (WGS) entry which is preliminary data.</text>
</comment>
<evidence type="ECO:0000256" key="7">
    <source>
        <dbReference type="ARBA" id="ARBA00023239"/>
    </source>
</evidence>
<keyword evidence="9" id="KW-0326">Glycosidase</keyword>
<keyword evidence="3" id="KW-0227">DNA damage</keyword>
<dbReference type="SUPFAM" id="SSF81624">
    <property type="entry name" value="N-terminal domain of MutM-like DNA repair proteins"/>
    <property type="match status" value="1"/>
</dbReference>
<comment type="similarity">
    <text evidence="2">Belongs to the FPG family.</text>
</comment>
<dbReference type="PANTHER" id="PTHR22993:SF9">
    <property type="entry name" value="FORMAMIDOPYRIMIDINE-DNA GLYCOSYLASE"/>
    <property type="match status" value="1"/>
</dbReference>
<dbReference type="PROSITE" id="PS51068">
    <property type="entry name" value="FPG_CAT"/>
    <property type="match status" value="1"/>
</dbReference>
<dbReference type="Proteomes" id="UP001501772">
    <property type="component" value="Unassembled WGS sequence"/>
</dbReference>
<evidence type="ECO:0000256" key="3">
    <source>
        <dbReference type="ARBA" id="ARBA00022763"/>
    </source>
</evidence>
<proteinExistence type="inferred from homology"/>
<dbReference type="RefSeq" id="WP_344850204.1">
    <property type="nucleotide sequence ID" value="NZ_BAABBY010000002.1"/>
</dbReference>
<dbReference type="InterPro" id="IPR010979">
    <property type="entry name" value="Ribosomal_uS13-like_H2TH"/>
</dbReference>
<dbReference type="EMBL" id="BAABBY010000002">
    <property type="protein sequence ID" value="GAA4200059.1"/>
    <property type="molecule type" value="Genomic_DNA"/>
</dbReference>
<evidence type="ECO:0000256" key="1">
    <source>
        <dbReference type="ARBA" id="ARBA00001668"/>
    </source>
</evidence>
<keyword evidence="4" id="KW-0378">Hydrolase</keyword>
<protein>
    <submittedName>
        <fullName evidence="11">DNA-formamidopyrimidine glycosylase</fullName>
    </submittedName>
</protein>
<keyword evidence="8" id="KW-0511">Multifunctional enzyme</keyword>
<accession>A0ABP8B8C9</accession>
<reference evidence="12" key="1">
    <citation type="journal article" date="2019" name="Int. J. Syst. Evol. Microbiol.">
        <title>The Global Catalogue of Microorganisms (GCM) 10K type strain sequencing project: providing services to taxonomists for standard genome sequencing and annotation.</title>
        <authorList>
            <consortium name="The Broad Institute Genomics Platform"/>
            <consortium name="The Broad Institute Genome Sequencing Center for Infectious Disease"/>
            <person name="Wu L."/>
            <person name="Ma J."/>
        </authorList>
    </citation>
    <scope>NUCLEOTIDE SEQUENCE [LARGE SCALE GENOMIC DNA]</scope>
    <source>
        <strain evidence="12">JCM 17626</strain>
    </source>
</reference>
<evidence type="ECO:0000256" key="2">
    <source>
        <dbReference type="ARBA" id="ARBA00009409"/>
    </source>
</evidence>